<keyword evidence="3" id="KW-0732">Signal</keyword>
<keyword evidence="2" id="KW-1133">Transmembrane helix</keyword>
<dbReference type="RefSeq" id="XP_015277529.1">
    <property type="nucleotide sequence ID" value="XM_015422043.1"/>
</dbReference>
<feature type="signal peptide" evidence="3">
    <location>
        <begin position="1"/>
        <end position="21"/>
    </location>
</feature>
<feature type="transmembrane region" description="Helical" evidence="2">
    <location>
        <begin position="360"/>
        <end position="380"/>
    </location>
</feature>
<proteinExistence type="predicted"/>
<name>A0ABM1KUZ2_GEKJA</name>
<dbReference type="Pfam" id="PF11303">
    <property type="entry name" value="DUF3105"/>
    <property type="match status" value="1"/>
</dbReference>
<dbReference type="PANTHER" id="PTHR34179:SF1">
    <property type="entry name" value="TUMOR PROTEIN P53-INDUCIBLE PROTEIN 13"/>
    <property type="match status" value="1"/>
</dbReference>
<feature type="region of interest" description="Disordered" evidence="1">
    <location>
        <begin position="417"/>
        <end position="441"/>
    </location>
</feature>
<feature type="compositionally biased region" description="Basic residues" evidence="1">
    <location>
        <begin position="417"/>
        <end position="429"/>
    </location>
</feature>
<keyword evidence="2" id="KW-0472">Membrane</keyword>
<dbReference type="GeneID" id="107119549"/>
<protein>
    <submittedName>
        <fullName evidence="5">Tumor protein p53-inducible protein 13 isoform X1</fullName>
    </submittedName>
</protein>
<dbReference type="PANTHER" id="PTHR34179">
    <property type="entry name" value="TUMOR PROTEIN P53-INDUCIBLE PROTEIN 13"/>
    <property type="match status" value="1"/>
</dbReference>
<evidence type="ECO:0000256" key="2">
    <source>
        <dbReference type="SAM" id="Phobius"/>
    </source>
</evidence>
<reference evidence="5" key="1">
    <citation type="submission" date="2025-08" db="UniProtKB">
        <authorList>
            <consortium name="RefSeq"/>
        </authorList>
    </citation>
    <scope>IDENTIFICATION</scope>
</reference>
<accession>A0ABM1KUZ2</accession>
<evidence type="ECO:0000256" key="3">
    <source>
        <dbReference type="SAM" id="SignalP"/>
    </source>
</evidence>
<gene>
    <name evidence="5" type="primary">TP53I13</name>
</gene>
<evidence type="ECO:0000313" key="5">
    <source>
        <dbReference type="RefSeq" id="XP_015277529.1"/>
    </source>
</evidence>
<feature type="compositionally biased region" description="Low complexity" evidence="1">
    <location>
        <begin position="307"/>
        <end position="320"/>
    </location>
</feature>
<feature type="chain" id="PRO_5046685709" evidence="3">
    <location>
        <begin position="22"/>
        <end position="441"/>
    </location>
</feature>
<evidence type="ECO:0000313" key="4">
    <source>
        <dbReference type="Proteomes" id="UP000694871"/>
    </source>
</evidence>
<evidence type="ECO:0000256" key="1">
    <source>
        <dbReference type="SAM" id="MobiDB-lite"/>
    </source>
</evidence>
<feature type="compositionally biased region" description="Basic and acidic residues" evidence="1">
    <location>
        <begin position="231"/>
        <end position="244"/>
    </location>
</feature>
<sequence length="441" mass="48253">MGEPPPPLLLLLLSLAGRGAAGESNFQQDLAPEEHYRCLGKLWPVPQQGCRTLSKTYQAEESKIVADTKIVYSLSIPHSGPHRPFGAAPGEYRYCPPQRWLHNLKQGGVAFLYHPCAHPSLRGQLTLLARACLPDYILTPHGGLTQEWPLALVAWGATLQMAKVELAHAVAWLKKHAAQESRRKPWAGRRYRHLMKRPAARAVGRAVCPADRMQVLQKLFCHLDANRRRRELPPSDRQGTERPPHPHGASDLNSAGANHGRDGAAILPSASPNLAAKRKGVLAATGAKGSSQMPAVPQSLRPGLGGRPLLTTAQAAGGAAQKRDCPCPDGDHPQAPGQQLKAAKVREAGERVHTPRTEEAAWAASALTFLLVTLTLAVLYTRLHRNCRRGQSLYWTMSGEDGRETVATVIKRRILSTQSRRKKRPRQHRALLQTTSSESSE</sequence>
<feature type="compositionally biased region" description="Basic and acidic residues" evidence="1">
    <location>
        <begin position="321"/>
        <end position="332"/>
    </location>
</feature>
<feature type="compositionally biased region" description="Polar residues" evidence="1">
    <location>
        <begin position="432"/>
        <end position="441"/>
    </location>
</feature>
<organism evidence="4 5">
    <name type="scientific">Gekko japonicus</name>
    <name type="common">Schlegel's Japanese gecko</name>
    <dbReference type="NCBI Taxonomy" id="146911"/>
    <lineage>
        <taxon>Eukaryota</taxon>
        <taxon>Metazoa</taxon>
        <taxon>Chordata</taxon>
        <taxon>Craniata</taxon>
        <taxon>Vertebrata</taxon>
        <taxon>Euteleostomi</taxon>
        <taxon>Lepidosauria</taxon>
        <taxon>Squamata</taxon>
        <taxon>Bifurcata</taxon>
        <taxon>Gekkota</taxon>
        <taxon>Gekkonidae</taxon>
        <taxon>Gekkoninae</taxon>
        <taxon>Gekko</taxon>
    </lineage>
</organism>
<feature type="region of interest" description="Disordered" evidence="1">
    <location>
        <begin position="227"/>
        <end position="337"/>
    </location>
</feature>
<keyword evidence="2" id="KW-0812">Transmembrane</keyword>
<dbReference type="Proteomes" id="UP000694871">
    <property type="component" value="Unplaced"/>
</dbReference>
<keyword evidence="4" id="KW-1185">Reference proteome</keyword>
<dbReference type="InterPro" id="IPR021454">
    <property type="entry name" value="DUF3105"/>
</dbReference>